<dbReference type="RefSeq" id="WP_126536800.1">
    <property type="nucleotide sequence ID" value="NZ_AP018560.1"/>
</dbReference>
<evidence type="ECO:0000256" key="1">
    <source>
        <dbReference type="SAM" id="MobiDB-lite"/>
    </source>
</evidence>
<dbReference type="AlphaFoldDB" id="A0A2Z6E3D7"/>
<feature type="region of interest" description="Disordered" evidence="1">
    <location>
        <begin position="47"/>
        <end position="78"/>
    </location>
</feature>
<dbReference type="NCBIfam" id="NF041205">
    <property type="entry name" value="VdcD"/>
    <property type="match status" value="1"/>
</dbReference>
<name>A0A2Z6E3D7_9GAMM</name>
<proteinExistence type="predicted"/>
<protein>
    <submittedName>
        <fullName evidence="2">Hydroxyaromatic non-oxidative decarboxylase protein D</fullName>
    </submittedName>
</protein>
<accession>A0A2Z6E3D7</accession>
<reference evidence="3" key="1">
    <citation type="submission" date="2018-04" db="EMBL/GenBank/DDBJ databases">
        <authorList>
            <person name="Watanabe M."/>
            <person name="Kojima H."/>
        </authorList>
    </citation>
    <scope>NUCLEOTIDE SEQUENCE [LARGE SCALE GENOMIC DNA]</scope>
    <source>
        <strain evidence="3">Dysh456</strain>
    </source>
</reference>
<keyword evidence="3" id="KW-1185">Reference proteome</keyword>
<gene>
    <name evidence="2" type="ORF">ALSL_0888</name>
</gene>
<dbReference type="EMBL" id="AP018560">
    <property type="protein sequence ID" value="BBD79553.1"/>
    <property type="molecule type" value="Genomic_DNA"/>
</dbReference>
<reference evidence="3" key="2">
    <citation type="submission" date="2018-06" db="EMBL/GenBank/DDBJ databases">
        <title>Genome sequence of Rhodanobacteraceae bacterium strain Dysh456.</title>
        <authorList>
            <person name="Fukui M."/>
        </authorList>
    </citation>
    <scope>NUCLEOTIDE SEQUENCE [LARGE SCALE GENOMIC DNA]</scope>
    <source>
        <strain evidence="3">Dysh456</strain>
    </source>
</reference>
<dbReference type="Pfam" id="PF26358">
    <property type="entry name" value="EcdD_BsdD_detox"/>
    <property type="match status" value="1"/>
</dbReference>
<evidence type="ECO:0000313" key="3">
    <source>
        <dbReference type="Proteomes" id="UP000270530"/>
    </source>
</evidence>
<dbReference type="KEGG" id="rbd:ALSL_0888"/>
<dbReference type="Proteomes" id="UP000270530">
    <property type="component" value="Chromosome"/>
</dbReference>
<feature type="compositionally biased region" description="Basic and acidic residues" evidence="1">
    <location>
        <begin position="51"/>
        <end position="66"/>
    </location>
</feature>
<evidence type="ECO:0000313" key="2">
    <source>
        <dbReference type="EMBL" id="BBD79553.1"/>
    </source>
</evidence>
<dbReference type="InterPro" id="IPR047707">
    <property type="entry name" value="VdcD-like"/>
</dbReference>
<sequence>MNATCPRCRKQDAAAVHQGREDGVVVWTVYHCPRCAFTWRDSEPAETIDPALRDPDFAVDPDHPEQYRYNIPPAKRHG</sequence>
<dbReference type="OrthoDB" id="5877746at2"/>
<organism evidence="2 3">
    <name type="scientific">Aerosticca soli</name>
    <dbReference type="NCBI Taxonomy" id="2010829"/>
    <lineage>
        <taxon>Bacteria</taxon>
        <taxon>Pseudomonadati</taxon>
        <taxon>Pseudomonadota</taxon>
        <taxon>Gammaproteobacteria</taxon>
        <taxon>Lysobacterales</taxon>
        <taxon>Rhodanobacteraceae</taxon>
        <taxon>Aerosticca</taxon>
    </lineage>
</organism>